<comment type="caution">
    <text evidence="8">The sequence shown here is derived from an EMBL/GenBank/DDBJ whole genome shotgun (WGS) entry which is preliminary data.</text>
</comment>
<dbReference type="InterPro" id="IPR047187">
    <property type="entry name" value="SF1_C_Upf1"/>
</dbReference>
<dbReference type="EMBL" id="BQMJ01000025">
    <property type="protein sequence ID" value="GJQ11606.1"/>
    <property type="molecule type" value="Genomic_DNA"/>
</dbReference>
<feature type="domain" description="DNA2/NAM7 helicase-like C-terminal" evidence="7">
    <location>
        <begin position="1037"/>
        <end position="1247"/>
    </location>
</feature>
<keyword evidence="9" id="KW-1185">Reference proteome</keyword>
<evidence type="ECO:0000256" key="4">
    <source>
        <dbReference type="ARBA" id="ARBA00022806"/>
    </source>
</evidence>
<evidence type="ECO:0000313" key="9">
    <source>
        <dbReference type="Proteomes" id="UP001061958"/>
    </source>
</evidence>
<dbReference type="InterPro" id="IPR041677">
    <property type="entry name" value="DNA2/NAM7_AAA_11"/>
</dbReference>
<dbReference type="GO" id="GO:0005524">
    <property type="term" value="F:ATP binding"/>
    <property type="evidence" value="ECO:0007669"/>
    <property type="project" value="UniProtKB-KW"/>
</dbReference>
<feature type="domain" description="DNA2/NAM7 helicase helicase" evidence="6">
    <location>
        <begin position="712"/>
        <end position="1020"/>
    </location>
</feature>
<dbReference type="InterPro" id="IPR050534">
    <property type="entry name" value="Coronavir_polyprotein_1ab"/>
</dbReference>
<evidence type="ECO:0000313" key="8">
    <source>
        <dbReference type="EMBL" id="GJQ11606.1"/>
    </source>
</evidence>
<dbReference type="PANTHER" id="PTHR43788:SF8">
    <property type="entry name" value="DNA-BINDING PROTEIN SMUBP-2"/>
    <property type="match status" value="1"/>
</dbReference>
<dbReference type="SUPFAM" id="SSF52540">
    <property type="entry name" value="P-loop containing nucleoside triphosphate hydrolases"/>
    <property type="match status" value="1"/>
</dbReference>
<dbReference type="PANTHER" id="PTHR43788">
    <property type="entry name" value="DNA2/NAM7 HELICASE FAMILY MEMBER"/>
    <property type="match status" value="1"/>
</dbReference>
<keyword evidence="5" id="KW-0067">ATP-binding</keyword>
<dbReference type="Proteomes" id="UP001061958">
    <property type="component" value="Unassembled WGS sequence"/>
</dbReference>
<proteinExistence type="inferred from homology"/>
<evidence type="ECO:0000256" key="1">
    <source>
        <dbReference type="ARBA" id="ARBA00007913"/>
    </source>
</evidence>
<dbReference type="GO" id="GO:0016787">
    <property type="term" value="F:hydrolase activity"/>
    <property type="evidence" value="ECO:0007669"/>
    <property type="project" value="UniProtKB-KW"/>
</dbReference>
<evidence type="ECO:0000259" key="6">
    <source>
        <dbReference type="Pfam" id="PF13086"/>
    </source>
</evidence>
<keyword evidence="3" id="KW-0378">Hydrolase</keyword>
<evidence type="ECO:0000256" key="5">
    <source>
        <dbReference type="ARBA" id="ARBA00022840"/>
    </source>
</evidence>
<comment type="similarity">
    <text evidence="1">Belongs to the DNA2/NAM7 helicase family.</text>
</comment>
<protein>
    <submittedName>
        <fullName evidence="8">Uncharacterized protein</fullName>
    </submittedName>
</protein>
<accession>A0A9C7UQF4</accession>
<keyword evidence="4" id="KW-0347">Helicase</keyword>
<evidence type="ECO:0000256" key="2">
    <source>
        <dbReference type="ARBA" id="ARBA00022741"/>
    </source>
</evidence>
<evidence type="ECO:0000259" key="7">
    <source>
        <dbReference type="Pfam" id="PF13087"/>
    </source>
</evidence>
<sequence>MKRLYTFAQKYWRTREAAQFYLQDEELTFLVCSTLYYLIRQQDVWSDIVSRIQKETNKKLEDIFENYSVKENKNIQSVGSWLDQTAAWENWFVPLMSRLGNFSSLSMEEVYLFPTCFVLLRKIEANKDSFQIHTINENDAPSNAFNIVKELVERVAFHLQVIGKPVPWKLNLFINLLRSMVCYQNSEFVYCLVVPILQKLPLSDLRIFLSRKTNQKEWNQFLETYKVPIANAAKDHQYSFIKLTLSYFYELIHSVTAASVENLLEKEEDLEKLSNCLFWFYYSFQNSAMGMHLAIFVICFSDTEYSDSMDPWRHFLQKLKHFLSFQSFGKKSVFLGRCWQLCFIVLLRILELMRKRRKGPPCPSEVKLRQLILMHLDFWKKLTGIDCCFPDISYLHALVINDSCIIPPSWCYPSAISYLCSLFTICKAELTYKLYSALETHKEGIETERSFIFSVTYVEQSKLSSCQVETGHFLFSYTAQVRSLGSGDEPARISSFGKLGALFFCDRIDNCLEDCDYLHWNDIQWAGLCYSVKWENDKQASQSSMQIFSISFVSNDRIDWSEAGTKMYLICLEAPNDIHQEVLQELYDWHTLSIANLEKDQHEEVIPEFFSRVLTQESFSLLDRKTLEMAVNDETHQEICLYPFITDVQGLLSSLGNIVPNFQVEANENFRSFVFLRKLGETSMNISCSFVASDRNNTRYDTSSSVYLYNAQRTALCASWLQRMVLIRGPPGTGKTEVASCIIQFFLQNGFVNRKQERQSASSSVLMIVAQSNEAADHLANKVLQHCYPKEHRYSGMDLSICRSVTMLHPLLQPILRFGRQSNDKITRQFTLEGHHYVLKEFRAKLWKHLSEFSQEYRQSQHSEEDKWLNSLCEAIEEYETHPHLLNKYLDEIGAPWLETAIQKYPTKKEMEKSRNWKRMALLRDCILLKKCDSLLRSFRQNFSVYFKELLSHCELVISTFASLKKYGEHWPSDGHIQIVAAVVEEAALVTEWNQFILFVRYQPLRTILIGDDLQLAPIVQYRSANNDTLDHLSPQQVSLFSRLIRLKFPFIQLEEQGRAAPCIADLYRFRYQTHSSHHVMHLATSNQNALNDIYPDHDFWMPQGICSRVLFLNVPNSSTEESSFSDSPYENPTEAQAIAQFLHYLQYWNVSWNRIAVLTPYRKQKKLLKHILQNYFQNMGSMEQPSTLQDHSLPIFTTDEFQGKEKDIVLISLVLKRSSLTSHLRDERRINVLTSRARCALYLFGNYAVFHKHPEWKLILDQISSSRSYAPSSPSQQSQAMIPLCTNSHDLQSTCVWKRKDVIIVLQEWLKEQRKNQKEPLEQLFSQWKI</sequence>
<dbReference type="OrthoDB" id="1879at2759"/>
<reference evidence="8" key="2">
    <citation type="submission" date="2022-01" db="EMBL/GenBank/DDBJ databases">
        <authorList>
            <person name="Hirooka S."/>
            <person name="Miyagishima S.Y."/>
        </authorList>
    </citation>
    <scope>NUCLEOTIDE SEQUENCE</scope>
    <source>
        <strain evidence="8">NBRC 102759</strain>
    </source>
</reference>
<keyword evidence="2" id="KW-0547">Nucleotide-binding</keyword>
<dbReference type="InterPro" id="IPR027417">
    <property type="entry name" value="P-loop_NTPase"/>
</dbReference>
<name>A0A9C7UQF4_9RHOD</name>
<reference evidence="8" key="1">
    <citation type="journal article" date="2022" name="Proc. Natl. Acad. Sci. U.S.A.">
        <title>Life cycle and functional genomics of the unicellular red alga Galdieria for elucidating algal and plant evolution and industrial use.</title>
        <authorList>
            <person name="Hirooka S."/>
            <person name="Itabashi T."/>
            <person name="Ichinose T.M."/>
            <person name="Onuma R."/>
            <person name="Fujiwara T."/>
            <person name="Yamashita S."/>
            <person name="Jong L.W."/>
            <person name="Tomita R."/>
            <person name="Iwane A.H."/>
            <person name="Miyagishima S.Y."/>
        </authorList>
    </citation>
    <scope>NUCLEOTIDE SEQUENCE</scope>
    <source>
        <strain evidence="8">NBRC 102759</strain>
    </source>
</reference>
<dbReference type="Gene3D" id="3.40.50.300">
    <property type="entry name" value="P-loop containing nucleotide triphosphate hydrolases"/>
    <property type="match status" value="2"/>
</dbReference>
<dbReference type="Pfam" id="PF13086">
    <property type="entry name" value="AAA_11"/>
    <property type="match status" value="1"/>
</dbReference>
<evidence type="ECO:0000256" key="3">
    <source>
        <dbReference type="ARBA" id="ARBA00022801"/>
    </source>
</evidence>
<dbReference type="InterPro" id="IPR041679">
    <property type="entry name" value="DNA2/NAM7-like_C"/>
</dbReference>
<organism evidence="8 9">
    <name type="scientific">Galdieria partita</name>
    <dbReference type="NCBI Taxonomy" id="83374"/>
    <lineage>
        <taxon>Eukaryota</taxon>
        <taxon>Rhodophyta</taxon>
        <taxon>Bangiophyceae</taxon>
        <taxon>Galdieriales</taxon>
        <taxon>Galdieriaceae</taxon>
        <taxon>Galdieria</taxon>
    </lineage>
</organism>
<dbReference type="CDD" id="cd18808">
    <property type="entry name" value="SF1_C_Upf1"/>
    <property type="match status" value="1"/>
</dbReference>
<dbReference type="GO" id="GO:0043139">
    <property type="term" value="F:5'-3' DNA helicase activity"/>
    <property type="evidence" value="ECO:0007669"/>
    <property type="project" value="TreeGrafter"/>
</dbReference>
<dbReference type="Pfam" id="PF13087">
    <property type="entry name" value="AAA_12"/>
    <property type="match status" value="1"/>
</dbReference>
<gene>
    <name evidence="8" type="ORF">GpartN1_g3397.t1</name>
</gene>